<protein>
    <submittedName>
        <fullName evidence="5">Conjugative transfer system coupling protein TraD</fullName>
    </submittedName>
</protein>
<dbReference type="InterPro" id="IPR002789">
    <property type="entry name" value="HerA_central"/>
</dbReference>
<dbReference type="InterPro" id="IPR051162">
    <property type="entry name" value="T4SS_component"/>
</dbReference>
<dbReference type="OrthoDB" id="7817736at2"/>
<dbReference type="SUPFAM" id="SSF52540">
    <property type="entry name" value="P-loop containing nucleoside triphosphate hydrolases"/>
    <property type="match status" value="1"/>
</dbReference>
<dbReference type="InterPro" id="IPR027417">
    <property type="entry name" value="P-loop_NTPase"/>
</dbReference>
<dbReference type="Proteomes" id="UP000322981">
    <property type="component" value="Unassembled WGS sequence"/>
</dbReference>
<evidence type="ECO:0000256" key="2">
    <source>
        <dbReference type="SAM" id="Phobius"/>
    </source>
</evidence>
<comment type="caution">
    <text evidence="5">The sequence shown here is derived from an EMBL/GenBank/DDBJ whole genome shotgun (WGS) entry which is preliminary data.</text>
</comment>
<dbReference type="PANTHER" id="PTHR30121">
    <property type="entry name" value="UNCHARACTERIZED PROTEIN YJGR-RELATED"/>
    <property type="match status" value="1"/>
</dbReference>
<keyword evidence="2" id="KW-1133">Transmembrane helix</keyword>
<dbReference type="PANTHER" id="PTHR30121:SF6">
    <property type="entry name" value="SLR6007 PROTEIN"/>
    <property type="match status" value="1"/>
</dbReference>
<feature type="compositionally biased region" description="Low complexity" evidence="1">
    <location>
        <begin position="603"/>
        <end position="621"/>
    </location>
</feature>
<dbReference type="Pfam" id="PF12696">
    <property type="entry name" value="TraG-D_C"/>
    <property type="match status" value="1"/>
</dbReference>
<feature type="domain" description="TraD/TraG TraM recognition site" evidence="4">
    <location>
        <begin position="446"/>
        <end position="573"/>
    </location>
</feature>
<dbReference type="InterPro" id="IPR032689">
    <property type="entry name" value="TraG-D_C"/>
</dbReference>
<sequence length="621" mass="67361">MDRYHTPWRSNFEAVAVALWLLLGAFAYASAGHWQLHSAAFQTFALGALAMALTWLPGALRMRAIRAGLAGRALAFVTAGQLAETMHRVQGQLWLGRGFEWEREQAQLAHDLLRVGPSRLTALSPTQIGAYWLHGLAPREDDLAVPLSTIEGHMLVVGTTGAGKTRLFDLLITQAVLRGEAVLIIDPKGDRELRDNARRACVLAGRPEKFAAFHPAFPEQSCRIDPMASFGRHTELASRIAALVPSETGADPFKAFGQMAMSHIIAGLLLVEERPNLVKLRHYLEGGVDALVERALATYCARVDAGFDRDALVSRARDGQGRVQTLIRHYRSRIAPRHPSSVIDGLVNMHEHERVHFSKMVASLMPVLVMLTSGPLGPLLSPDAQDPDDGRDLMRMTDLINDGYVAYIGLDSLSDGMVGSAIGSLLIAELTAIAGDRYNYGVNNQPVSVFIDEAAEVMNDPFVQLLNKGRGAKLRVTVATQSFADFAARTGSRDKATQVLANLNNLIALRVLDAETQTYITDSLPKIRLKTVMRTQASSTQSDNPLLYSGNAGERLIEEEGELLPPALLGHLPNLEYIGRLAGGRTIKGRLPILVAPEHLSEAATSKHASPAAAGALTHGR</sequence>
<accession>A0A5M8FMR3</accession>
<name>A0A5M8FMR3_9GAMM</name>
<organism evidence="5 6">
    <name type="scientific">Thiohalocapsa marina</name>
    <dbReference type="NCBI Taxonomy" id="424902"/>
    <lineage>
        <taxon>Bacteria</taxon>
        <taxon>Pseudomonadati</taxon>
        <taxon>Pseudomonadota</taxon>
        <taxon>Gammaproteobacteria</taxon>
        <taxon>Chromatiales</taxon>
        <taxon>Chromatiaceae</taxon>
        <taxon>Thiohalocapsa</taxon>
    </lineage>
</organism>
<dbReference type="Gene3D" id="3.40.50.300">
    <property type="entry name" value="P-loop containing nucleotide triphosphate hydrolases"/>
    <property type="match status" value="2"/>
</dbReference>
<dbReference type="RefSeq" id="WP_150094211.1">
    <property type="nucleotide sequence ID" value="NZ_VWXX01000029.1"/>
</dbReference>
<keyword evidence="2" id="KW-0472">Membrane</keyword>
<evidence type="ECO:0000313" key="5">
    <source>
        <dbReference type="EMBL" id="KAA6183735.1"/>
    </source>
</evidence>
<feature type="domain" description="Helicase HerA central" evidence="3">
    <location>
        <begin position="149"/>
        <end position="190"/>
    </location>
</feature>
<evidence type="ECO:0000259" key="3">
    <source>
        <dbReference type="Pfam" id="PF01935"/>
    </source>
</evidence>
<evidence type="ECO:0000256" key="1">
    <source>
        <dbReference type="SAM" id="MobiDB-lite"/>
    </source>
</evidence>
<dbReference type="Pfam" id="PF01935">
    <property type="entry name" value="DUF87"/>
    <property type="match status" value="1"/>
</dbReference>
<dbReference type="CDD" id="cd01127">
    <property type="entry name" value="TrwB_TraG_TraD_VirD4"/>
    <property type="match status" value="2"/>
</dbReference>
<keyword evidence="2" id="KW-0812">Transmembrane</keyword>
<evidence type="ECO:0000313" key="6">
    <source>
        <dbReference type="Proteomes" id="UP000322981"/>
    </source>
</evidence>
<keyword evidence="6" id="KW-1185">Reference proteome</keyword>
<proteinExistence type="predicted"/>
<feature type="region of interest" description="Disordered" evidence="1">
    <location>
        <begin position="602"/>
        <end position="621"/>
    </location>
</feature>
<evidence type="ECO:0000259" key="4">
    <source>
        <dbReference type="Pfam" id="PF12696"/>
    </source>
</evidence>
<dbReference type="AlphaFoldDB" id="A0A5M8FMR3"/>
<feature type="transmembrane region" description="Helical" evidence="2">
    <location>
        <begin position="39"/>
        <end position="56"/>
    </location>
</feature>
<gene>
    <name evidence="5" type="primary">traD</name>
    <name evidence="5" type="ORF">F2Q65_14955</name>
</gene>
<dbReference type="NCBIfam" id="TIGR03743">
    <property type="entry name" value="SXT_TraD"/>
    <property type="match status" value="1"/>
</dbReference>
<reference evidence="5 6" key="1">
    <citation type="submission" date="2019-09" db="EMBL/GenBank/DDBJ databases">
        <title>Whole-genome sequence of the purple sulfur bacterium Thiohalocapsa marina DSM 19078.</title>
        <authorList>
            <person name="Kyndt J.A."/>
            <person name="Meyer T.E."/>
        </authorList>
    </citation>
    <scope>NUCLEOTIDE SEQUENCE [LARGE SCALE GENOMIC DNA]</scope>
    <source>
        <strain evidence="5 6">DSM 19078</strain>
    </source>
</reference>
<dbReference type="InterPro" id="IPR022458">
    <property type="entry name" value="Conjugative_coupling_TraG/TraD"/>
</dbReference>
<dbReference type="EMBL" id="VWXX01000029">
    <property type="protein sequence ID" value="KAA6183735.1"/>
    <property type="molecule type" value="Genomic_DNA"/>
</dbReference>